<dbReference type="InterPro" id="IPR053261">
    <property type="entry name" value="Polyketide-peptide_reg"/>
</dbReference>
<name>A0ABR0RR57_9EURO</name>
<dbReference type="Proteomes" id="UP001334248">
    <property type="component" value="Unassembled WGS sequence"/>
</dbReference>
<keyword evidence="4" id="KW-1185">Reference proteome</keyword>
<feature type="region of interest" description="Disordered" evidence="1">
    <location>
        <begin position="1"/>
        <end position="56"/>
    </location>
</feature>
<proteinExistence type="predicted"/>
<dbReference type="Pfam" id="PF03070">
    <property type="entry name" value="TENA_THI-4"/>
    <property type="match status" value="1"/>
</dbReference>
<dbReference type="RefSeq" id="XP_064731166.1">
    <property type="nucleotide sequence ID" value="XM_064872508.1"/>
</dbReference>
<organism evidence="3 4">
    <name type="scientific">Knufia obscura</name>
    <dbReference type="NCBI Taxonomy" id="1635080"/>
    <lineage>
        <taxon>Eukaryota</taxon>
        <taxon>Fungi</taxon>
        <taxon>Dikarya</taxon>
        <taxon>Ascomycota</taxon>
        <taxon>Pezizomycotina</taxon>
        <taxon>Eurotiomycetes</taxon>
        <taxon>Chaetothyriomycetidae</taxon>
        <taxon>Chaetothyriales</taxon>
        <taxon>Trichomeriaceae</taxon>
        <taxon>Knufia</taxon>
    </lineage>
</organism>
<dbReference type="GeneID" id="89997530"/>
<accession>A0ABR0RR57</accession>
<comment type="caution">
    <text evidence="3">The sequence shown here is derived from an EMBL/GenBank/DDBJ whole genome shotgun (WGS) entry which is preliminary data.</text>
</comment>
<dbReference type="PANTHER" id="PTHR41813:SF2">
    <property type="entry name" value="REGULATOR PAB1642, PUTATIVE (AFU_ORTHOLOGUE AFUA_3G11955)-RELATED"/>
    <property type="match status" value="1"/>
</dbReference>
<evidence type="ECO:0000313" key="3">
    <source>
        <dbReference type="EMBL" id="KAK5943076.1"/>
    </source>
</evidence>
<dbReference type="InterPro" id="IPR004305">
    <property type="entry name" value="Thiaminase-2/PQQC"/>
</dbReference>
<feature type="domain" description="Thiaminase-2/PQQC" evidence="2">
    <location>
        <begin position="75"/>
        <end position="297"/>
    </location>
</feature>
<sequence>MFGNLHRAYSSRSLDTSPTSGRSSRASCRRRNTDLTSDARPDFDHERADSPTPQPLTTRLTSALLGSSPDQFRAATQHPFLMSAGKGTLSKHDLSRWLSQDRLYAETYISFITSLIARVTLPFSFISDKTSCLRWRIVNLLTGALTNIQREINFFTTVAQKYDLRLDQPFSDSSSTFGPNDITAQYLSLFRLYHLDPDQSLLEGLLVLWATEKCYLEAWTYASTFLAQDIAGADDADGGALRDEFIPNWSSAEFENFVDDIADVTDELAQKDGALRKIEVYRALWLHVLEIEREFWPNVDVVVS</sequence>
<dbReference type="InterPro" id="IPR016084">
    <property type="entry name" value="Haem_Oase-like_multi-hlx"/>
</dbReference>
<feature type="compositionally biased region" description="Polar residues" evidence="1">
    <location>
        <begin position="10"/>
        <end position="19"/>
    </location>
</feature>
<dbReference type="Gene3D" id="1.20.910.10">
    <property type="entry name" value="Heme oxygenase-like"/>
    <property type="match status" value="1"/>
</dbReference>
<reference evidence="3 4" key="1">
    <citation type="journal article" date="2023" name="Res Sq">
        <title>Genomic and morphological characterization of Knufia obscura isolated from the Mars 2020 spacecraft assembly facility.</title>
        <authorList>
            <person name="Chander A.M."/>
            <person name="Teixeira M.M."/>
            <person name="Singh N.K."/>
            <person name="Williams M.P."/>
            <person name="Parker C.W."/>
            <person name="Leo P."/>
            <person name="Stajich J.E."/>
            <person name="Torok T."/>
            <person name="Tighe S."/>
            <person name="Mason C.E."/>
            <person name="Venkateswaran K."/>
        </authorList>
    </citation>
    <scope>NUCLEOTIDE SEQUENCE [LARGE SCALE GENOMIC DNA]</scope>
    <source>
        <strain evidence="3 4">CCFEE 5817</strain>
    </source>
</reference>
<dbReference type="EMBL" id="JAVHJV010000004">
    <property type="protein sequence ID" value="KAK5943076.1"/>
    <property type="molecule type" value="Genomic_DNA"/>
</dbReference>
<evidence type="ECO:0000313" key="4">
    <source>
        <dbReference type="Proteomes" id="UP001334248"/>
    </source>
</evidence>
<gene>
    <name evidence="3" type="ORF">PMZ80_004081</name>
</gene>
<protein>
    <recommendedName>
        <fullName evidence="2">Thiaminase-2/PQQC domain-containing protein</fullName>
    </recommendedName>
</protein>
<dbReference type="PANTHER" id="PTHR41813">
    <property type="entry name" value="REGULATOR PAB1642, PUTATIVE (AFU_ORTHOLOGUE AFUA_3G11955)-RELATED"/>
    <property type="match status" value="1"/>
</dbReference>
<dbReference type="CDD" id="cd19357">
    <property type="entry name" value="TenA_E_At3g16990-like"/>
    <property type="match status" value="1"/>
</dbReference>
<feature type="compositionally biased region" description="Basic and acidic residues" evidence="1">
    <location>
        <begin position="31"/>
        <end position="49"/>
    </location>
</feature>
<evidence type="ECO:0000259" key="2">
    <source>
        <dbReference type="Pfam" id="PF03070"/>
    </source>
</evidence>
<evidence type="ECO:0000256" key="1">
    <source>
        <dbReference type="SAM" id="MobiDB-lite"/>
    </source>
</evidence>
<dbReference type="SUPFAM" id="SSF48613">
    <property type="entry name" value="Heme oxygenase-like"/>
    <property type="match status" value="1"/>
</dbReference>